<dbReference type="Proteomes" id="UP000711391">
    <property type="component" value="Unassembled WGS sequence"/>
</dbReference>
<evidence type="ECO:0000313" key="1">
    <source>
        <dbReference type="EMBL" id="MBL6818555.1"/>
    </source>
</evidence>
<sequence length="173" mass="19660">MNSLLIIIFIIFSVFTQSDIYQNELGCKTKLLQTMKATNAYSSRQGYGVVSFDINNDGSVSNIKAIDSQCAIARDEDGSILFKKCPFFKKSSYAAARYLKFTPPINQAGQSCSIKNKERIFTYHKYKVRFKDNMEFLLDEDFHNFSDSSEFSDLATSNLPPVINQPYDLPPNN</sequence>
<dbReference type="SUPFAM" id="SSF74653">
    <property type="entry name" value="TolA/TonB C-terminal domain"/>
    <property type="match status" value="1"/>
</dbReference>
<evidence type="ECO:0000313" key="2">
    <source>
        <dbReference type="Proteomes" id="UP000711391"/>
    </source>
</evidence>
<dbReference type="AlphaFoldDB" id="A0A937I8L8"/>
<evidence type="ECO:0008006" key="3">
    <source>
        <dbReference type="Google" id="ProtNLM"/>
    </source>
</evidence>
<accession>A0A937I8L8</accession>
<organism evidence="1 2">
    <name type="scientific">SAR86 cluster bacterium</name>
    <dbReference type="NCBI Taxonomy" id="2030880"/>
    <lineage>
        <taxon>Bacteria</taxon>
        <taxon>Pseudomonadati</taxon>
        <taxon>Pseudomonadota</taxon>
        <taxon>Gammaproteobacteria</taxon>
        <taxon>SAR86 cluster</taxon>
    </lineage>
</organism>
<name>A0A937I8L8_9GAMM</name>
<proteinExistence type="predicted"/>
<comment type="caution">
    <text evidence="1">The sequence shown here is derived from an EMBL/GenBank/DDBJ whole genome shotgun (WGS) entry which is preliminary data.</text>
</comment>
<gene>
    <name evidence="1" type="ORF">ISQ64_04035</name>
</gene>
<dbReference type="Gene3D" id="3.30.1150.10">
    <property type="match status" value="1"/>
</dbReference>
<reference evidence="1" key="1">
    <citation type="submission" date="2020-10" db="EMBL/GenBank/DDBJ databases">
        <title>Microbiome of the Black Sea water column analyzed by genome centric metagenomics.</title>
        <authorList>
            <person name="Cabello-Yeves P.J."/>
            <person name="Callieri C."/>
            <person name="Picazo A."/>
            <person name="Mehrshad M."/>
            <person name="Haro-Moreno J.M."/>
            <person name="Roda-Garcia J."/>
            <person name="Dzembekova N."/>
            <person name="Slabakova V."/>
            <person name="Slabakova N."/>
            <person name="Moncheva S."/>
            <person name="Rodriguez-Valera F."/>
        </authorList>
    </citation>
    <scope>NUCLEOTIDE SEQUENCE</scope>
    <source>
        <strain evidence="1">BS307-5m-G50</strain>
    </source>
</reference>
<dbReference type="EMBL" id="JADHQD010000024">
    <property type="protein sequence ID" value="MBL6818555.1"/>
    <property type="molecule type" value="Genomic_DNA"/>
</dbReference>
<protein>
    <recommendedName>
        <fullName evidence="3">TonB C-terminal domain-containing protein</fullName>
    </recommendedName>
</protein>